<accession>A0A2S3GXC4</accession>
<dbReference type="CDD" id="cd09218">
    <property type="entry name" value="TLP-PA"/>
    <property type="match status" value="1"/>
</dbReference>
<dbReference type="SMART" id="SM00205">
    <property type="entry name" value="THN"/>
    <property type="match status" value="1"/>
</dbReference>
<name>A0A2S3GXC4_9POAL</name>
<reference evidence="3" key="1">
    <citation type="submission" date="2018-04" db="EMBL/GenBank/DDBJ databases">
        <title>WGS assembly of Panicum hallii.</title>
        <authorList>
            <person name="Lovell J."/>
            <person name="Jenkins J."/>
            <person name="Lowry D."/>
            <person name="Mamidi S."/>
            <person name="Sreedasyam A."/>
            <person name="Weng X."/>
            <person name="Barry K."/>
            <person name="Bonette J."/>
            <person name="Campitelli B."/>
            <person name="Daum C."/>
            <person name="Gordon S."/>
            <person name="Gould B."/>
            <person name="Lipzen A."/>
            <person name="Macqueen A."/>
            <person name="Palacio-Mejia J."/>
            <person name="Plott C."/>
            <person name="Shakirov E."/>
            <person name="Shu S."/>
            <person name="Yoshinaga Y."/>
            <person name="Zane M."/>
            <person name="Rokhsar D."/>
            <person name="Grimwood J."/>
            <person name="Schmutz J."/>
            <person name="Juenger T."/>
        </authorList>
    </citation>
    <scope>NUCLEOTIDE SEQUENCE [LARGE SCALE GENOMIC DNA]</scope>
    <source>
        <strain evidence="3">FIL2</strain>
    </source>
</reference>
<feature type="disulfide bond" evidence="1">
    <location>
        <begin position="32"/>
        <end position="247"/>
    </location>
</feature>
<dbReference type="Proteomes" id="UP000243499">
    <property type="component" value="Chromosome 2"/>
</dbReference>
<dbReference type="PRINTS" id="PR00347">
    <property type="entry name" value="THAUMATIN"/>
</dbReference>
<dbReference type="PROSITE" id="PS51367">
    <property type="entry name" value="THAUMATIN_2"/>
    <property type="match status" value="1"/>
</dbReference>
<dbReference type="InterPro" id="IPR037176">
    <property type="entry name" value="Osmotin/thaumatin-like_sf"/>
</dbReference>
<keyword evidence="1" id="KW-1015">Disulfide bond</keyword>
<dbReference type="SUPFAM" id="SSF49870">
    <property type="entry name" value="Osmotin, thaumatin-like protein"/>
    <property type="match status" value="1"/>
</dbReference>
<keyword evidence="2" id="KW-0732">Signal</keyword>
<feature type="disulfide bond" evidence="1">
    <location>
        <begin position="166"/>
        <end position="182"/>
    </location>
</feature>
<protein>
    <recommendedName>
        <fullName evidence="4">Thaumatin-like protein</fullName>
    </recommendedName>
</protein>
<dbReference type="PIRSF" id="PIRSF002703">
    <property type="entry name" value="Thaumatin"/>
    <property type="match status" value="1"/>
</dbReference>
<feature type="signal peptide" evidence="2">
    <location>
        <begin position="1"/>
        <end position="23"/>
    </location>
</feature>
<feature type="disulfide bond" evidence="1">
    <location>
        <begin position="99"/>
        <end position="105"/>
    </location>
</feature>
<feature type="disulfide bond" evidence="1">
    <location>
        <begin position="196"/>
        <end position="206"/>
    </location>
</feature>
<dbReference type="AlphaFoldDB" id="A0A2S3GXC4"/>
<feature type="disulfide bond" evidence="1">
    <location>
        <begin position="186"/>
        <end position="195"/>
    </location>
</feature>
<evidence type="ECO:0000313" key="3">
    <source>
        <dbReference type="EMBL" id="PAN10637.1"/>
    </source>
</evidence>
<dbReference type="Gene3D" id="2.60.110.10">
    <property type="entry name" value="Thaumatin"/>
    <property type="match status" value="1"/>
</dbReference>
<feature type="disulfide bond" evidence="1">
    <location>
        <begin position="81"/>
        <end position="94"/>
    </location>
</feature>
<evidence type="ECO:0008006" key="4">
    <source>
        <dbReference type="Google" id="ProtNLM"/>
    </source>
</evidence>
<feature type="disulfide bond" evidence="1">
    <location>
        <begin position="158"/>
        <end position="219"/>
    </location>
</feature>
<dbReference type="PANTHER" id="PTHR31048">
    <property type="entry name" value="OS03G0233200 PROTEIN"/>
    <property type="match status" value="1"/>
</dbReference>
<evidence type="ECO:0000256" key="1">
    <source>
        <dbReference type="PIRSR" id="PIRSR002703-1"/>
    </source>
</evidence>
<feature type="disulfide bond" evidence="1">
    <location>
        <begin position="153"/>
        <end position="236"/>
    </location>
</feature>
<feature type="chain" id="PRO_5015584690" description="Thaumatin-like protein" evidence="2">
    <location>
        <begin position="24"/>
        <end position="248"/>
    </location>
</feature>
<dbReference type="FunFam" id="2.60.110.10:FF:000004">
    <property type="entry name" value="THAUMATIN-LIKE PROTEIN 1"/>
    <property type="match status" value="1"/>
</dbReference>
<dbReference type="InterPro" id="IPR001938">
    <property type="entry name" value="Thaumatin"/>
</dbReference>
<organism evidence="3">
    <name type="scientific">Panicum hallii</name>
    <dbReference type="NCBI Taxonomy" id="206008"/>
    <lineage>
        <taxon>Eukaryota</taxon>
        <taxon>Viridiplantae</taxon>
        <taxon>Streptophyta</taxon>
        <taxon>Embryophyta</taxon>
        <taxon>Tracheophyta</taxon>
        <taxon>Spermatophyta</taxon>
        <taxon>Magnoliopsida</taxon>
        <taxon>Liliopsida</taxon>
        <taxon>Poales</taxon>
        <taxon>Poaceae</taxon>
        <taxon>PACMAD clade</taxon>
        <taxon>Panicoideae</taxon>
        <taxon>Panicodae</taxon>
        <taxon>Paniceae</taxon>
        <taxon>Panicinae</taxon>
        <taxon>Panicum</taxon>
        <taxon>Panicum sect. Panicum</taxon>
    </lineage>
</organism>
<dbReference type="Pfam" id="PF00314">
    <property type="entry name" value="Thaumatin"/>
    <property type="match status" value="1"/>
</dbReference>
<sequence length="248" mass="25541">MGTSKTILLLFYLVSVFAAGAMAATFVFRNNCNETIYPGVQTNPGRPAFPTTGFQLQPGAEAQYRGVAGTWAGRIWPRHRCSPGGASGGGGLSCASGDCAGRLECAGAGNQPPSTLAELALGGSGGNDFYDISNVDGFNVPLQIGPAGAGAGCATVTCGADINAACPLELAVRAADGGTVGCKSACLAFDTDEHCCRGEYGTPGRCRPSRYSEFFKHKCPQAYSYAYDDRTSTFTCATGAGYNIVFCP</sequence>
<evidence type="ECO:0000256" key="2">
    <source>
        <dbReference type="SAM" id="SignalP"/>
    </source>
</evidence>
<dbReference type="EMBL" id="CM008047">
    <property type="protein sequence ID" value="PAN10637.1"/>
    <property type="molecule type" value="Genomic_DNA"/>
</dbReference>
<gene>
    <name evidence="3" type="ORF">PAHAL_2G107000</name>
</gene>
<dbReference type="Gramene" id="PAN10637">
    <property type="protein sequence ID" value="PAN10637"/>
    <property type="gene ID" value="PAHAL_2G107000"/>
</dbReference>
<proteinExistence type="predicted"/>